<feature type="transmembrane region" description="Helical" evidence="1">
    <location>
        <begin position="51"/>
        <end position="70"/>
    </location>
</feature>
<dbReference type="Proteomes" id="UP001501600">
    <property type="component" value="Unassembled WGS sequence"/>
</dbReference>
<keyword evidence="1" id="KW-0472">Membrane</keyword>
<proteinExistence type="predicted"/>
<gene>
    <name evidence="2" type="ORF">GCM10025772_29170</name>
</gene>
<keyword evidence="3" id="KW-1185">Reference proteome</keyword>
<feature type="transmembrane region" description="Helical" evidence="1">
    <location>
        <begin position="16"/>
        <end position="39"/>
    </location>
</feature>
<keyword evidence="1" id="KW-1133">Transmembrane helix</keyword>
<evidence type="ECO:0000256" key="1">
    <source>
        <dbReference type="SAM" id="Phobius"/>
    </source>
</evidence>
<keyword evidence="1" id="KW-0812">Transmembrane</keyword>
<protein>
    <submittedName>
        <fullName evidence="2">Uncharacterized protein</fullName>
    </submittedName>
</protein>
<dbReference type="EMBL" id="BAABLF010000030">
    <property type="protein sequence ID" value="GAA5194972.1"/>
    <property type="molecule type" value="Genomic_DNA"/>
</dbReference>
<name>A0ABP9SHX4_9GAMM</name>
<sequence length="119" mass="12863">MSMVYFDARTPPLGGWAVWLTRVALVLCAVGGALAVQCLEPVTISAPLEHLLLCLGSSLLLLGFLFGVPANLALLRQVQRVGRDLSGREWLLVVPSCLITFVALAMVMNWAGHLLMQGY</sequence>
<organism evidence="2 3">
    <name type="scientific">Ferrimonas gelatinilytica</name>
    <dbReference type="NCBI Taxonomy" id="1255257"/>
    <lineage>
        <taxon>Bacteria</taxon>
        <taxon>Pseudomonadati</taxon>
        <taxon>Pseudomonadota</taxon>
        <taxon>Gammaproteobacteria</taxon>
        <taxon>Alteromonadales</taxon>
        <taxon>Ferrimonadaceae</taxon>
        <taxon>Ferrimonas</taxon>
    </lineage>
</organism>
<evidence type="ECO:0000313" key="3">
    <source>
        <dbReference type="Proteomes" id="UP001501600"/>
    </source>
</evidence>
<accession>A0ABP9SHX4</accession>
<feature type="transmembrane region" description="Helical" evidence="1">
    <location>
        <begin position="90"/>
        <end position="111"/>
    </location>
</feature>
<comment type="caution">
    <text evidence="2">The sequence shown here is derived from an EMBL/GenBank/DDBJ whole genome shotgun (WGS) entry which is preliminary data.</text>
</comment>
<dbReference type="RefSeq" id="WP_345317909.1">
    <property type="nucleotide sequence ID" value="NZ_BAABLF010000030.1"/>
</dbReference>
<evidence type="ECO:0000313" key="2">
    <source>
        <dbReference type="EMBL" id="GAA5194972.1"/>
    </source>
</evidence>
<reference evidence="3" key="1">
    <citation type="journal article" date="2019" name="Int. J. Syst. Evol. Microbiol.">
        <title>The Global Catalogue of Microorganisms (GCM) 10K type strain sequencing project: providing services to taxonomists for standard genome sequencing and annotation.</title>
        <authorList>
            <consortium name="The Broad Institute Genomics Platform"/>
            <consortium name="The Broad Institute Genome Sequencing Center for Infectious Disease"/>
            <person name="Wu L."/>
            <person name="Ma J."/>
        </authorList>
    </citation>
    <scope>NUCLEOTIDE SEQUENCE [LARGE SCALE GENOMIC DNA]</scope>
    <source>
        <strain evidence="3">JCM 18720</strain>
    </source>
</reference>